<dbReference type="SMART" id="SM00382">
    <property type="entry name" value="AAA"/>
    <property type="match status" value="1"/>
</dbReference>
<dbReference type="Pfam" id="PF00005">
    <property type="entry name" value="ABC_tran"/>
    <property type="match status" value="1"/>
</dbReference>
<dbReference type="SUPFAM" id="SSF52540">
    <property type="entry name" value="P-loop containing nucleoside triphosphate hydrolases"/>
    <property type="match status" value="1"/>
</dbReference>
<comment type="function">
    <text evidence="12">Probably part of an ABC transporter complex that could be involved in peptide import. Probably responsible for energy coupling to the transport system.</text>
</comment>
<gene>
    <name evidence="14" type="ORF">CEV31_3937</name>
</gene>
<dbReference type="GO" id="GO:0016887">
    <property type="term" value="F:ATP hydrolysis activity"/>
    <property type="evidence" value="ECO:0007669"/>
    <property type="project" value="InterPro"/>
</dbReference>
<evidence type="ECO:0000256" key="3">
    <source>
        <dbReference type="ARBA" id="ARBA00022448"/>
    </source>
</evidence>
<keyword evidence="6" id="KW-0547">Nucleotide-binding</keyword>
<dbReference type="GO" id="GO:0005886">
    <property type="term" value="C:plasma membrane"/>
    <property type="evidence" value="ECO:0007669"/>
    <property type="project" value="UniProtKB-SubCell"/>
</dbReference>
<name>A0A256F1S8_9HYPH</name>
<dbReference type="GO" id="GO:0015031">
    <property type="term" value="P:protein transport"/>
    <property type="evidence" value="ECO:0007669"/>
    <property type="project" value="UniProtKB-KW"/>
</dbReference>
<keyword evidence="8" id="KW-0571">Peptide transport</keyword>
<reference evidence="14 15" key="1">
    <citation type="submission" date="2017-07" db="EMBL/GenBank/DDBJ databases">
        <title>Phylogenetic study on the rhizospheric bacterium Ochrobactrum sp. A44.</title>
        <authorList>
            <person name="Krzyzanowska D.M."/>
            <person name="Ossowicki A."/>
            <person name="Rajewska M."/>
            <person name="Maciag T."/>
            <person name="Kaczynski Z."/>
            <person name="Czerwicka M."/>
            <person name="Jafra S."/>
        </authorList>
    </citation>
    <scope>NUCLEOTIDE SEQUENCE [LARGE SCALE GENOMIC DNA]</scope>
    <source>
        <strain evidence="14 15">DSM 7216</strain>
    </source>
</reference>
<evidence type="ECO:0000256" key="6">
    <source>
        <dbReference type="ARBA" id="ARBA00022741"/>
    </source>
</evidence>
<comment type="subcellular location">
    <subcellularLocation>
        <location evidence="1">Cell inner membrane</location>
        <topology evidence="1">Peripheral membrane protein</topology>
    </subcellularLocation>
</comment>
<dbReference type="InterPro" id="IPR013563">
    <property type="entry name" value="Oligopep_ABC_C"/>
</dbReference>
<evidence type="ECO:0000313" key="15">
    <source>
        <dbReference type="Proteomes" id="UP000215590"/>
    </source>
</evidence>
<keyword evidence="5" id="KW-0997">Cell inner membrane</keyword>
<dbReference type="FunFam" id="3.40.50.300:FF:000016">
    <property type="entry name" value="Oligopeptide ABC transporter ATP-binding component"/>
    <property type="match status" value="1"/>
</dbReference>
<dbReference type="AlphaFoldDB" id="A0A256F1S8"/>
<comment type="caution">
    <text evidence="14">The sequence shown here is derived from an EMBL/GenBank/DDBJ whole genome shotgun (WGS) entry which is preliminary data.</text>
</comment>
<protein>
    <submittedName>
        <fullName evidence="14">Oligopeptide/dipeptide ABC transporter, ATP-binding, C-terminal domain protein</fullName>
    </submittedName>
</protein>
<dbReference type="Pfam" id="PF08352">
    <property type="entry name" value="oligo_HPY"/>
    <property type="match status" value="1"/>
</dbReference>
<dbReference type="GO" id="GO:0015833">
    <property type="term" value="P:peptide transport"/>
    <property type="evidence" value="ECO:0007669"/>
    <property type="project" value="UniProtKB-KW"/>
</dbReference>
<dbReference type="PROSITE" id="PS00211">
    <property type="entry name" value="ABC_TRANSPORTER_1"/>
    <property type="match status" value="1"/>
</dbReference>
<evidence type="ECO:0000256" key="8">
    <source>
        <dbReference type="ARBA" id="ARBA00022856"/>
    </source>
</evidence>
<evidence type="ECO:0000256" key="10">
    <source>
        <dbReference type="ARBA" id="ARBA00022967"/>
    </source>
</evidence>
<dbReference type="PANTHER" id="PTHR43297:SF2">
    <property type="entry name" value="DIPEPTIDE TRANSPORT ATP-BINDING PROTEIN DPPD"/>
    <property type="match status" value="1"/>
</dbReference>
<dbReference type="EMBL" id="NNRJ01000065">
    <property type="protein sequence ID" value="OYR08838.1"/>
    <property type="molecule type" value="Genomic_DNA"/>
</dbReference>
<evidence type="ECO:0000256" key="9">
    <source>
        <dbReference type="ARBA" id="ARBA00022927"/>
    </source>
</evidence>
<dbReference type="GO" id="GO:0055085">
    <property type="term" value="P:transmembrane transport"/>
    <property type="evidence" value="ECO:0007669"/>
    <property type="project" value="UniProtKB-ARBA"/>
</dbReference>
<keyword evidence="15" id="KW-1185">Reference proteome</keyword>
<dbReference type="InterPro" id="IPR017871">
    <property type="entry name" value="ABC_transporter-like_CS"/>
</dbReference>
<organism evidence="14 15">
    <name type="scientific">Brucella thiophenivorans</name>
    <dbReference type="NCBI Taxonomy" id="571255"/>
    <lineage>
        <taxon>Bacteria</taxon>
        <taxon>Pseudomonadati</taxon>
        <taxon>Pseudomonadota</taxon>
        <taxon>Alphaproteobacteria</taxon>
        <taxon>Hyphomicrobiales</taxon>
        <taxon>Brucellaceae</taxon>
        <taxon>Brucella/Ochrobactrum group</taxon>
        <taxon>Brucella</taxon>
    </lineage>
</organism>
<evidence type="ECO:0000256" key="11">
    <source>
        <dbReference type="ARBA" id="ARBA00023136"/>
    </source>
</evidence>
<dbReference type="InterPro" id="IPR003439">
    <property type="entry name" value="ABC_transporter-like_ATP-bd"/>
</dbReference>
<keyword evidence="4" id="KW-1003">Cell membrane</keyword>
<evidence type="ECO:0000256" key="1">
    <source>
        <dbReference type="ARBA" id="ARBA00004417"/>
    </source>
</evidence>
<evidence type="ECO:0000313" key="14">
    <source>
        <dbReference type="EMBL" id="OYR08838.1"/>
    </source>
</evidence>
<dbReference type="RefSeq" id="WP_094509728.1">
    <property type="nucleotide sequence ID" value="NZ_JBHEEK010000036.1"/>
</dbReference>
<keyword evidence="7 14" id="KW-0067">ATP-binding</keyword>
<dbReference type="InterPro" id="IPR003593">
    <property type="entry name" value="AAA+_ATPase"/>
</dbReference>
<accession>A0A256F1S8</accession>
<dbReference type="PROSITE" id="PS50893">
    <property type="entry name" value="ABC_TRANSPORTER_2"/>
    <property type="match status" value="1"/>
</dbReference>
<evidence type="ECO:0000256" key="12">
    <source>
        <dbReference type="ARBA" id="ARBA00025070"/>
    </source>
</evidence>
<dbReference type="Gene3D" id="3.40.50.300">
    <property type="entry name" value="P-loop containing nucleotide triphosphate hydrolases"/>
    <property type="match status" value="1"/>
</dbReference>
<evidence type="ECO:0000259" key="13">
    <source>
        <dbReference type="PROSITE" id="PS50893"/>
    </source>
</evidence>
<proteinExistence type="inferred from homology"/>
<keyword evidence="3" id="KW-0813">Transport</keyword>
<dbReference type="GO" id="GO:0005524">
    <property type="term" value="F:ATP binding"/>
    <property type="evidence" value="ECO:0007669"/>
    <property type="project" value="UniProtKB-KW"/>
</dbReference>
<evidence type="ECO:0000256" key="2">
    <source>
        <dbReference type="ARBA" id="ARBA00005417"/>
    </source>
</evidence>
<dbReference type="CDD" id="cd03257">
    <property type="entry name" value="ABC_NikE_OppD_transporters"/>
    <property type="match status" value="1"/>
</dbReference>
<keyword evidence="10" id="KW-1278">Translocase</keyword>
<dbReference type="PANTHER" id="PTHR43297">
    <property type="entry name" value="OLIGOPEPTIDE TRANSPORT ATP-BINDING PROTEIN APPD"/>
    <property type="match status" value="1"/>
</dbReference>
<dbReference type="InterPro" id="IPR027417">
    <property type="entry name" value="P-loop_NTPase"/>
</dbReference>
<evidence type="ECO:0000256" key="7">
    <source>
        <dbReference type="ARBA" id="ARBA00022840"/>
    </source>
</evidence>
<keyword evidence="11" id="KW-0472">Membrane</keyword>
<dbReference type="NCBIfam" id="TIGR01727">
    <property type="entry name" value="oligo_HPY"/>
    <property type="match status" value="1"/>
</dbReference>
<evidence type="ECO:0000256" key="5">
    <source>
        <dbReference type="ARBA" id="ARBA00022519"/>
    </source>
</evidence>
<sequence>MIQNDNILSVRDLSVDFGTAYGVVEALRNVSFDVPPGSIIGIVGESGCGKSTLINAILGLLPSNGHIRNGQLLFKGLGDLRKKNATEMTSIRGVDISVVFQDPMNALNPVRTIGQQMRDIQYRLQASSRQKDKRSVAMLQKVRMPDAESRLRQYPHEFSGGMKQRIAIAMALLLEPQLLIADEPTTALDATLELATIEMLRDIQSEMNCAILFISHHLGVISELCEQVIIMYAGEVVEKGHVSAVFDDPRHPYTRMLLECDPAWEDDISLRLNTIAGEIPDLRNRPHGCIFASRCDLVISDCLIGKPPVIRPAPGRVARCRFADEGDRL</sequence>
<evidence type="ECO:0000256" key="4">
    <source>
        <dbReference type="ARBA" id="ARBA00022475"/>
    </source>
</evidence>
<dbReference type="InterPro" id="IPR050388">
    <property type="entry name" value="ABC_Ni/Peptide_Import"/>
</dbReference>
<feature type="domain" description="ABC transporter" evidence="13">
    <location>
        <begin position="10"/>
        <end position="258"/>
    </location>
</feature>
<dbReference type="OrthoDB" id="9815712at2"/>
<keyword evidence="9" id="KW-0653">Protein transport</keyword>
<dbReference type="Proteomes" id="UP000215590">
    <property type="component" value="Unassembled WGS sequence"/>
</dbReference>
<comment type="similarity">
    <text evidence="2">Belongs to the ABC transporter superfamily.</text>
</comment>